<evidence type="ECO:0000256" key="2">
    <source>
        <dbReference type="SAM" id="SignalP"/>
    </source>
</evidence>
<proteinExistence type="predicted"/>
<dbReference type="Pfam" id="PF00501">
    <property type="entry name" value="AMP-binding"/>
    <property type="match status" value="1"/>
</dbReference>
<evidence type="ECO:0000259" key="3">
    <source>
        <dbReference type="Pfam" id="PF00501"/>
    </source>
</evidence>
<feature type="domain" description="AMP-binding enzyme C-terminal" evidence="4">
    <location>
        <begin position="389"/>
        <end position="468"/>
    </location>
</feature>
<organism evidence="5 6">
    <name type="scientific">Actinomyces ruminicola</name>
    <dbReference type="NCBI Taxonomy" id="332524"/>
    <lineage>
        <taxon>Bacteria</taxon>
        <taxon>Bacillati</taxon>
        <taxon>Actinomycetota</taxon>
        <taxon>Actinomycetes</taxon>
        <taxon>Actinomycetales</taxon>
        <taxon>Actinomycetaceae</taxon>
        <taxon>Actinomyces</taxon>
    </lineage>
</organism>
<dbReference type="PANTHER" id="PTHR43201">
    <property type="entry name" value="ACYL-COA SYNTHETASE"/>
    <property type="match status" value="1"/>
</dbReference>
<dbReference type="InterPro" id="IPR000873">
    <property type="entry name" value="AMP-dep_synth/lig_dom"/>
</dbReference>
<accession>A0A1H0FEU0</accession>
<evidence type="ECO:0000256" key="1">
    <source>
        <dbReference type="SAM" id="MobiDB-lite"/>
    </source>
</evidence>
<feature type="domain" description="AMP-dependent synthetase/ligase" evidence="3">
    <location>
        <begin position="124"/>
        <end position="325"/>
    </location>
</feature>
<dbReference type="Gene3D" id="3.30.300.30">
    <property type="match status" value="1"/>
</dbReference>
<dbReference type="EMBL" id="FNIM01000026">
    <property type="protein sequence ID" value="SDN93081.1"/>
    <property type="molecule type" value="Genomic_DNA"/>
</dbReference>
<dbReference type="InterPro" id="IPR042099">
    <property type="entry name" value="ANL_N_sf"/>
</dbReference>
<keyword evidence="5" id="KW-0436">Ligase</keyword>
<feature type="region of interest" description="Disordered" evidence="1">
    <location>
        <begin position="51"/>
        <end position="101"/>
    </location>
</feature>
<dbReference type="STRING" id="332524.SAMN04487766_109119"/>
<name>A0A1H0FEU0_9ACTO</name>
<gene>
    <name evidence="5" type="ORF">SAMN05216355_12612</name>
</gene>
<reference evidence="6" key="1">
    <citation type="submission" date="2016-10" db="EMBL/GenBank/DDBJ databases">
        <authorList>
            <person name="Varghese N."/>
            <person name="Submissions S."/>
        </authorList>
    </citation>
    <scope>NUCLEOTIDE SEQUENCE [LARGE SCALE GENOMIC DNA]</scope>
    <source>
        <strain evidence="6">DSM 27982</strain>
    </source>
</reference>
<dbReference type="Proteomes" id="UP000198541">
    <property type="component" value="Unassembled WGS sequence"/>
</dbReference>
<feature type="chain" id="PRO_5011707553" evidence="2">
    <location>
        <begin position="21"/>
        <end position="486"/>
    </location>
</feature>
<evidence type="ECO:0000313" key="6">
    <source>
        <dbReference type="Proteomes" id="UP000198541"/>
    </source>
</evidence>
<dbReference type="InterPro" id="IPR025110">
    <property type="entry name" value="AMP-bd_C"/>
</dbReference>
<dbReference type="Gene3D" id="3.40.50.12780">
    <property type="entry name" value="N-terminal domain of ligase-like"/>
    <property type="match status" value="1"/>
</dbReference>
<dbReference type="GO" id="GO:0006631">
    <property type="term" value="P:fatty acid metabolic process"/>
    <property type="evidence" value="ECO:0007669"/>
    <property type="project" value="TreeGrafter"/>
</dbReference>
<keyword evidence="2" id="KW-0732">Signal</keyword>
<evidence type="ECO:0000313" key="5">
    <source>
        <dbReference type="EMBL" id="SDN93081.1"/>
    </source>
</evidence>
<feature type="region of interest" description="Disordered" evidence="1">
    <location>
        <begin position="117"/>
        <end position="136"/>
    </location>
</feature>
<feature type="signal peptide" evidence="2">
    <location>
        <begin position="1"/>
        <end position="20"/>
    </location>
</feature>
<keyword evidence="6" id="KW-1185">Reference proteome</keyword>
<dbReference type="Pfam" id="PF13193">
    <property type="entry name" value="AMP-binding_C"/>
    <property type="match status" value="1"/>
</dbReference>
<dbReference type="SUPFAM" id="SSF56801">
    <property type="entry name" value="Acetyl-CoA synthetase-like"/>
    <property type="match status" value="1"/>
</dbReference>
<protein>
    <submittedName>
        <fullName evidence="5">O-succinylbenzoic acid--CoA ligase</fullName>
    </submittedName>
</protein>
<dbReference type="GO" id="GO:0031956">
    <property type="term" value="F:medium-chain fatty acid-CoA ligase activity"/>
    <property type="evidence" value="ECO:0007669"/>
    <property type="project" value="TreeGrafter"/>
</dbReference>
<sequence>MALAGSRATLVLVSSTTSFARPLFLLRGGTGPGDVAVLTAALRDRIGAASQASGENQARGAAGDPAAGNGQGDRAAGCAFGQRPPGDGPAGELRPLLVPIAPGEDPATVRADLARRLDPDGPAARPESDLLLRTSGSTTGTGALVAMSMAALTASARATHARLGGPGTWVLALPAHHIAGLQVLVRSLVADRAPVVVDTSRGFDPDALADAVERALASRPGAPVRVPLVPTQLVRVLAPGHERAAGALARADAVLLGGAAADPDLLQRARAAGVRVVTTYGMSETGGGCVYDGAPLDGVGVCIENPDAAGVGRIVLSGPVLAAGYAEVGSRPAGAAVFRERAGADGAGELLTSDLGQLVPGPDGGRRLAVLGRVDDMIITGGVKVAPREVEEVLTALPGVAQACVVGVPDAQWGSAVVAAVVPAGEGCGDWSAWEQWVRAAARDRLDGAHAPKRIVVVDALPLCGPGKVDRQAMARRFTSACRNAD</sequence>
<dbReference type="PANTHER" id="PTHR43201:SF32">
    <property type="entry name" value="2-SUCCINYLBENZOATE--COA LIGASE, CHLOROPLASTIC_PEROXISOMAL"/>
    <property type="match status" value="1"/>
</dbReference>
<evidence type="ECO:0000259" key="4">
    <source>
        <dbReference type="Pfam" id="PF13193"/>
    </source>
</evidence>
<dbReference type="InterPro" id="IPR045851">
    <property type="entry name" value="AMP-bd_C_sf"/>
</dbReference>
<dbReference type="AlphaFoldDB" id="A0A1H0FEU0"/>